<evidence type="ECO:0000313" key="3">
    <source>
        <dbReference type="EMBL" id="GBO03447.1"/>
    </source>
</evidence>
<sequence length="94" mass="10583">MSWSWAMCGGVRNVVIVGNVWWSEKCILVMGNVWWGEKCVVVVGNVWWSEKCVVGNVWWSEKCILVVGNVWCENVSWEISDGVKMCSLAISDGV</sequence>
<keyword evidence="4" id="KW-1185">Reference proteome</keyword>
<evidence type="ECO:0000313" key="2">
    <source>
        <dbReference type="EMBL" id="GBO03440.1"/>
    </source>
</evidence>
<gene>
    <name evidence="2" type="ORF">AVEN_100472_1</name>
    <name evidence="1" type="ORF">AVEN_170807_1</name>
    <name evidence="3" type="ORF">AVEN_255007_1</name>
</gene>
<evidence type="ECO:0000313" key="4">
    <source>
        <dbReference type="Proteomes" id="UP000499080"/>
    </source>
</evidence>
<proteinExistence type="predicted"/>
<dbReference type="Proteomes" id="UP000499080">
    <property type="component" value="Unassembled WGS sequence"/>
</dbReference>
<dbReference type="EMBL" id="BGPR01030744">
    <property type="protein sequence ID" value="GBO03447.1"/>
    <property type="molecule type" value="Genomic_DNA"/>
</dbReference>
<name>A0A4Y2TVN0_ARAVE</name>
<reference evidence="3 4" key="1">
    <citation type="journal article" date="2019" name="Sci. Rep.">
        <title>Orb-weaving spider Araneus ventricosus genome elucidates the spidroin gene catalogue.</title>
        <authorList>
            <person name="Kono N."/>
            <person name="Nakamura H."/>
            <person name="Ohtoshi R."/>
            <person name="Moran D.A.P."/>
            <person name="Shinohara A."/>
            <person name="Yoshida Y."/>
            <person name="Fujiwara M."/>
            <person name="Mori M."/>
            <person name="Tomita M."/>
            <person name="Arakawa K."/>
        </authorList>
    </citation>
    <scope>NUCLEOTIDE SEQUENCE [LARGE SCALE GENOMIC DNA]</scope>
</reference>
<dbReference type="AlphaFoldDB" id="A0A4Y2TVN0"/>
<organism evidence="3 4">
    <name type="scientific">Araneus ventricosus</name>
    <name type="common">Orbweaver spider</name>
    <name type="synonym">Epeira ventricosa</name>
    <dbReference type="NCBI Taxonomy" id="182803"/>
    <lineage>
        <taxon>Eukaryota</taxon>
        <taxon>Metazoa</taxon>
        <taxon>Ecdysozoa</taxon>
        <taxon>Arthropoda</taxon>
        <taxon>Chelicerata</taxon>
        <taxon>Arachnida</taxon>
        <taxon>Araneae</taxon>
        <taxon>Araneomorphae</taxon>
        <taxon>Entelegynae</taxon>
        <taxon>Araneoidea</taxon>
        <taxon>Araneidae</taxon>
        <taxon>Araneus</taxon>
    </lineage>
</organism>
<dbReference type="EMBL" id="BGPR01030740">
    <property type="protein sequence ID" value="GBO03440.1"/>
    <property type="molecule type" value="Genomic_DNA"/>
</dbReference>
<dbReference type="EMBL" id="BGPR01028017">
    <property type="protein sequence ID" value="GBN98935.1"/>
    <property type="molecule type" value="Genomic_DNA"/>
</dbReference>
<protein>
    <submittedName>
        <fullName evidence="3">Uncharacterized protein</fullName>
    </submittedName>
</protein>
<comment type="caution">
    <text evidence="3">The sequence shown here is derived from an EMBL/GenBank/DDBJ whole genome shotgun (WGS) entry which is preliminary data.</text>
</comment>
<evidence type="ECO:0000313" key="1">
    <source>
        <dbReference type="EMBL" id="GBN98935.1"/>
    </source>
</evidence>
<accession>A0A4Y2TVN0</accession>